<proteinExistence type="predicted"/>
<dbReference type="PROSITE" id="PS50853">
    <property type="entry name" value="FN3"/>
    <property type="match status" value="4"/>
</dbReference>
<dbReference type="InterPro" id="IPR050991">
    <property type="entry name" value="ECM_Regulatory_Proteins"/>
</dbReference>
<dbReference type="SUPFAM" id="SSF49265">
    <property type="entry name" value="Fibronectin type III"/>
    <property type="match status" value="2"/>
</dbReference>
<evidence type="ECO:0000259" key="2">
    <source>
        <dbReference type="PROSITE" id="PS50853"/>
    </source>
</evidence>
<name>A0A8J5JQK3_HOMAM</name>
<dbReference type="CDD" id="cd00063">
    <property type="entry name" value="FN3"/>
    <property type="match status" value="4"/>
</dbReference>
<dbReference type="PANTHER" id="PTHR46708:SF2">
    <property type="entry name" value="FIBRONECTIN TYPE-III DOMAIN-CONTAINING PROTEIN"/>
    <property type="match status" value="1"/>
</dbReference>
<feature type="domain" description="Fibronectin type-III" evidence="2">
    <location>
        <begin position="110"/>
        <end position="202"/>
    </location>
</feature>
<feature type="domain" description="Fibronectin type-III" evidence="2">
    <location>
        <begin position="203"/>
        <end position="295"/>
    </location>
</feature>
<dbReference type="InterPro" id="IPR003961">
    <property type="entry name" value="FN3_dom"/>
</dbReference>
<dbReference type="InterPro" id="IPR036116">
    <property type="entry name" value="FN3_sf"/>
</dbReference>
<dbReference type="PANTHER" id="PTHR46708">
    <property type="entry name" value="TENASCIN"/>
    <property type="match status" value="1"/>
</dbReference>
<accession>A0A8J5JQK3</accession>
<keyword evidence="1" id="KW-0677">Repeat</keyword>
<dbReference type="InterPro" id="IPR013783">
    <property type="entry name" value="Ig-like_fold"/>
</dbReference>
<dbReference type="Gene3D" id="2.60.40.10">
    <property type="entry name" value="Immunoglobulins"/>
    <property type="match status" value="4"/>
</dbReference>
<evidence type="ECO:0000256" key="1">
    <source>
        <dbReference type="ARBA" id="ARBA00022737"/>
    </source>
</evidence>
<dbReference type="Pfam" id="PF00041">
    <property type="entry name" value="fn3"/>
    <property type="match status" value="3"/>
</dbReference>
<reference evidence="3" key="1">
    <citation type="journal article" date="2021" name="Sci. Adv.">
        <title>The American lobster genome reveals insights on longevity, neural, and immune adaptations.</title>
        <authorList>
            <person name="Polinski J.M."/>
            <person name="Zimin A.V."/>
            <person name="Clark K.F."/>
            <person name="Kohn A.B."/>
            <person name="Sadowski N."/>
            <person name="Timp W."/>
            <person name="Ptitsyn A."/>
            <person name="Khanna P."/>
            <person name="Romanova D.Y."/>
            <person name="Williams P."/>
            <person name="Greenwood S.J."/>
            <person name="Moroz L.L."/>
            <person name="Walt D.R."/>
            <person name="Bodnar A.G."/>
        </authorList>
    </citation>
    <scope>NUCLEOTIDE SEQUENCE</scope>
    <source>
        <strain evidence="3">GMGI-L3</strain>
    </source>
</reference>
<dbReference type="EMBL" id="JAHLQT010031306">
    <property type="protein sequence ID" value="KAG7160511.1"/>
    <property type="molecule type" value="Genomic_DNA"/>
</dbReference>
<comment type="caution">
    <text evidence="3">The sequence shown here is derived from an EMBL/GenBank/DDBJ whole genome shotgun (WGS) entry which is preliminary data.</text>
</comment>
<gene>
    <name evidence="3" type="primary">Neo1-L1</name>
    <name evidence="3" type="ORF">Hamer_G001787</name>
</gene>
<evidence type="ECO:0000313" key="4">
    <source>
        <dbReference type="Proteomes" id="UP000747542"/>
    </source>
</evidence>
<organism evidence="3 4">
    <name type="scientific">Homarus americanus</name>
    <name type="common">American lobster</name>
    <dbReference type="NCBI Taxonomy" id="6706"/>
    <lineage>
        <taxon>Eukaryota</taxon>
        <taxon>Metazoa</taxon>
        <taxon>Ecdysozoa</taxon>
        <taxon>Arthropoda</taxon>
        <taxon>Crustacea</taxon>
        <taxon>Multicrustacea</taxon>
        <taxon>Malacostraca</taxon>
        <taxon>Eumalacostraca</taxon>
        <taxon>Eucarida</taxon>
        <taxon>Decapoda</taxon>
        <taxon>Pleocyemata</taxon>
        <taxon>Astacidea</taxon>
        <taxon>Nephropoidea</taxon>
        <taxon>Nephropidae</taxon>
        <taxon>Homarus</taxon>
    </lineage>
</organism>
<dbReference type="Proteomes" id="UP000747542">
    <property type="component" value="Unassembled WGS sequence"/>
</dbReference>
<keyword evidence="4" id="KW-1185">Reference proteome</keyword>
<dbReference type="AlphaFoldDB" id="A0A8J5JQK3"/>
<evidence type="ECO:0000313" key="3">
    <source>
        <dbReference type="EMBL" id="KAG7160511.1"/>
    </source>
</evidence>
<feature type="domain" description="Fibronectin type-III" evidence="2">
    <location>
        <begin position="5"/>
        <end position="109"/>
    </location>
</feature>
<sequence>MLPGPPQGVVVGVTTDSTIELKWNDPAINPLCVQDYSITYGEVVSDSRQVLASILNINIEGDEHFDRHANIGPLLACTNYTIEIKSINKAGTESTPVLKNAATNETDPLPPPFIVVDPSSPDTIDVRWGKNEGDRCVGHYVICWNDGIHPADQCEDAFGGNITITDLLACTHYDVTIEVVTPGGIHSKDVTNSTYTFDIAPGAVSDLQVTDVHKNELTISFDPPTVNGQCVKEYDIHVIDLDSQVTMTRLGGPETIENFITGLHSCTNYEIKVRSVSSTEKASEWLTVQNRTQDDIPSKPQQLGMYDSTSSSISLEWYKPSLNPNCASKYTLTWQDSQGHSAHVTVNDQGTFKQRYTVNGLKTCETYTFNLLAESSAGKSNPARYKQSTLC</sequence>
<protein>
    <submittedName>
        <fullName evidence="3">Neogenin-like 1</fullName>
    </submittedName>
</protein>
<dbReference type="SMART" id="SM00060">
    <property type="entry name" value="FN3"/>
    <property type="match status" value="4"/>
</dbReference>
<feature type="domain" description="Fibronectin type-III" evidence="2">
    <location>
        <begin position="299"/>
        <end position="391"/>
    </location>
</feature>